<name>A0A6A6WHZ7_9PEZI</name>
<dbReference type="RefSeq" id="XP_033604884.1">
    <property type="nucleotide sequence ID" value="XM_033739503.1"/>
</dbReference>
<dbReference type="GeneID" id="54480557"/>
<reference evidence="1" key="1">
    <citation type="journal article" date="2020" name="Stud. Mycol.">
        <title>101 Dothideomycetes genomes: a test case for predicting lifestyles and emergence of pathogens.</title>
        <authorList>
            <person name="Haridas S."/>
            <person name="Albert R."/>
            <person name="Binder M."/>
            <person name="Bloem J."/>
            <person name="Labutti K."/>
            <person name="Salamov A."/>
            <person name="Andreopoulos B."/>
            <person name="Baker S."/>
            <person name="Barry K."/>
            <person name="Bills G."/>
            <person name="Bluhm B."/>
            <person name="Cannon C."/>
            <person name="Castanera R."/>
            <person name="Culley D."/>
            <person name="Daum C."/>
            <person name="Ezra D."/>
            <person name="Gonzalez J."/>
            <person name="Henrissat B."/>
            <person name="Kuo A."/>
            <person name="Liang C."/>
            <person name="Lipzen A."/>
            <person name="Lutzoni F."/>
            <person name="Magnuson J."/>
            <person name="Mondo S."/>
            <person name="Nolan M."/>
            <person name="Ohm R."/>
            <person name="Pangilinan J."/>
            <person name="Park H.-J."/>
            <person name="Ramirez L."/>
            <person name="Alfaro M."/>
            <person name="Sun H."/>
            <person name="Tritt A."/>
            <person name="Yoshinaga Y."/>
            <person name="Zwiers L.-H."/>
            <person name="Turgeon B."/>
            <person name="Goodwin S."/>
            <person name="Spatafora J."/>
            <person name="Crous P."/>
            <person name="Grigoriev I."/>
        </authorList>
    </citation>
    <scope>NUCLEOTIDE SEQUENCE</scope>
    <source>
        <strain evidence="1">CBS 121739</strain>
    </source>
</reference>
<evidence type="ECO:0000313" key="2">
    <source>
        <dbReference type="Proteomes" id="UP000799437"/>
    </source>
</evidence>
<dbReference type="Proteomes" id="UP000799437">
    <property type="component" value="Unassembled WGS sequence"/>
</dbReference>
<dbReference type="AlphaFoldDB" id="A0A6A6WHZ7"/>
<sequence>MACRAVSWTRTWLQECSFHSGESQIRDSPRFACKCDVYSHSLDQACVAVDFGLCGGCGCCCGYIARLPLFICVASVLRILLQEQM</sequence>
<proteinExistence type="predicted"/>
<dbReference type="EMBL" id="ML996565">
    <property type="protein sequence ID" value="KAF2762433.1"/>
    <property type="molecule type" value="Genomic_DNA"/>
</dbReference>
<evidence type="ECO:0000313" key="1">
    <source>
        <dbReference type="EMBL" id="KAF2762433.1"/>
    </source>
</evidence>
<accession>A0A6A6WHZ7</accession>
<gene>
    <name evidence="1" type="ORF">EJ05DRAFT_1705</name>
</gene>
<organism evidence="1 2">
    <name type="scientific">Pseudovirgaria hyperparasitica</name>
    <dbReference type="NCBI Taxonomy" id="470096"/>
    <lineage>
        <taxon>Eukaryota</taxon>
        <taxon>Fungi</taxon>
        <taxon>Dikarya</taxon>
        <taxon>Ascomycota</taxon>
        <taxon>Pezizomycotina</taxon>
        <taxon>Dothideomycetes</taxon>
        <taxon>Dothideomycetes incertae sedis</taxon>
        <taxon>Acrospermales</taxon>
        <taxon>Acrospermaceae</taxon>
        <taxon>Pseudovirgaria</taxon>
    </lineage>
</organism>
<protein>
    <submittedName>
        <fullName evidence="1">Uncharacterized protein</fullName>
    </submittedName>
</protein>
<keyword evidence="2" id="KW-1185">Reference proteome</keyword>